<dbReference type="PANTHER" id="PTHR38780:SF1">
    <property type="entry name" value="PROTEIN TUSC"/>
    <property type="match status" value="1"/>
</dbReference>
<comment type="similarity">
    <text evidence="1">Belongs to the DsrF/TusC family.</text>
</comment>
<reference evidence="2" key="1">
    <citation type="journal article" date="2012" name="ISME J.">
        <title>Roseobacter clade bacteria are abundant in coastal sediments and encode a novel combination of sulfur oxidation genes.</title>
        <authorList>
            <person name="Lenk S."/>
            <person name="Moraru C."/>
            <person name="Hahnke S."/>
            <person name="Arnds J."/>
            <person name="Richter M."/>
            <person name="Kube M."/>
            <person name="Reinhardt R."/>
            <person name="Brinkhoff T."/>
            <person name="Harder J."/>
            <person name="Amann R."/>
            <person name="Mussmann M."/>
        </authorList>
    </citation>
    <scope>NUCLEOTIDE SEQUENCE</scope>
</reference>
<dbReference type="PANTHER" id="PTHR38780">
    <property type="entry name" value="PROTEIN TUSC"/>
    <property type="match status" value="1"/>
</dbReference>
<dbReference type="EMBL" id="JQ256780">
    <property type="protein sequence ID" value="AFI78395.1"/>
    <property type="molecule type" value="Genomic_DNA"/>
</dbReference>
<dbReference type="InterPro" id="IPR027396">
    <property type="entry name" value="DsrEFH-like"/>
</dbReference>
<dbReference type="Gene3D" id="3.40.1260.10">
    <property type="entry name" value="DsrEFH-like"/>
    <property type="match status" value="1"/>
</dbReference>
<proteinExistence type="inferred from homology"/>
<dbReference type="SUPFAM" id="SSF75169">
    <property type="entry name" value="DsrEFH-like"/>
    <property type="match status" value="1"/>
</dbReference>
<accession>I1X4H0</accession>
<protein>
    <submittedName>
        <fullName evidence="2">Intracellular sulfur oxidation protein DsrF</fullName>
    </submittedName>
</protein>
<dbReference type="InterPro" id="IPR017462">
    <property type="entry name" value="Sulphur_relay_TusC/DsrF"/>
</dbReference>
<evidence type="ECO:0000256" key="1">
    <source>
        <dbReference type="ARBA" id="ARBA00005996"/>
    </source>
</evidence>
<dbReference type="InterPro" id="IPR003787">
    <property type="entry name" value="Sulphur_relay_DsrE/F-like"/>
</dbReference>
<dbReference type="NCBIfam" id="TIGR03010">
    <property type="entry name" value="sulf_tusC_dsrF"/>
    <property type="match status" value="1"/>
</dbReference>
<evidence type="ECO:0000313" key="2">
    <source>
        <dbReference type="EMBL" id="AFI78395.1"/>
    </source>
</evidence>
<name>I1X4H0_9BACT</name>
<dbReference type="NCBIfam" id="NF001238">
    <property type="entry name" value="PRK00211.1"/>
    <property type="match status" value="1"/>
</dbReference>
<sequence>MSDIKKFLYVNRKAPYGTIYALESLEVVLIGAAFDQDVSLAFLDDGVFQLTKGQNTDGIGVKNFSPTFRALGDYEVTKLYVEQESLEERGLTPDDLQEIMYEDEDDNWAEKPSIKIVSRAEMTDVMADQDVVLSF</sequence>
<organism evidence="2">
    <name type="scientific">uncultured bacterium ws101A12</name>
    <dbReference type="NCBI Taxonomy" id="1131826"/>
    <lineage>
        <taxon>Bacteria</taxon>
        <taxon>environmental samples</taxon>
    </lineage>
</organism>
<dbReference type="Pfam" id="PF02635">
    <property type="entry name" value="DsrE"/>
    <property type="match status" value="1"/>
</dbReference>
<dbReference type="AlphaFoldDB" id="I1X4H0"/>
<gene>
    <name evidence="2" type="primary">dsrF</name>
    <name evidence="2" type="ORF">ws101A12_0027</name>
</gene>